<gene>
    <name evidence="2" type="ORF">Goari_017166</name>
</gene>
<accession>A0A7J8WKR0</accession>
<keyword evidence="1" id="KW-1133">Transmembrane helix</keyword>
<reference evidence="2 3" key="1">
    <citation type="journal article" date="2019" name="Genome Biol. Evol.">
        <title>Insights into the evolution of the New World diploid cottons (Gossypium, subgenus Houzingenia) based on genome sequencing.</title>
        <authorList>
            <person name="Grover C.E."/>
            <person name="Arick M.A. 2nd"/>
            <person name="Thrash A."/>
            <person name="Conover J.L."/>
            <person name="Sanders W.S."/>
            <person name="Peterson D.G."/>
            <person name="Frelichowski J.E."/>
            <person name="Scheffler J.A."/>
            <person name="Scheffler B.E."/>
            <person name="Wendel J.F."/>
        </authorList>
    </citation>
    <scope>NUCLEOTIDE SEQUENCE [LARGE SCALE GENOMIC DNA]</scope>
    <source>
        <strain evidence="2">185</strain>
        <tissue evidence="2">Leaf</tissue>
    </source>
</reference>
<proteinExistence type="predicted"/>
<keyword evidence="3" id="KW-1185">Reference proteome</keyword>
<evidence type="ECO:0000256" key="1">
    <source>
        <dbReference type="SAM" id="Phobius"/>
    </source>
</evidence>
<comment type="caution">
    <text evidence="2">The sequence shown here is derived from an EMBL/GenBank/DDBJ whole genome shotgun (WGS) entry which is preliminary data.</text>
</comment>
<evidence type="ECO:0000313" key="2">
    <source>
        <dbReference type="EMBL" id="MBA0675631.1"/>
    </source>
</evidence>
<keyword evidence="1" id="KW-0812">Transmembrane</keyword>
<sequence>MRHVLRESKVMKVGTSIALVNILTIGLVLINVSTPHWLLWQHH</sequence>
<organism evidence="2 3">
    <name type="scientific">Gossypium aridum</name>
    <name type="common">American cotton</name>
    <name type="synonym">Erioxylum aridum</name>
    <dbReference type="NCBI Taxonomy" id="34290"/>
    <lineage>
        <taxon>Eukaryota</taxon>
        <taxon>Viridiplantae</taxon>
        <taxon>Streptophyta</taxon>
        <taxon>Embryophyta</taxon>
        <taxon>Tracheophyta</taxon>
        <taxon>Spermatophyta</taxon>
        <taxon>Magnoliopsida</taxon>
        <taxon>eudicotyledons</taxon>
        <taxon>Gunneridae</taxon>
        <taxon>Pentapetalae</taxon>
        <taxon>rosids</taxon>
        <taxon>malvids</taxon>
        <taxon>Malvales</taxon>
        <taxon>Malvaceae</taxon>
        <taxon>Malvoideae</taxon>
        <taxon>Gossypium</taxon>
    </lineage>
</organism>
<protein>
    <submittedName>
        <fullName evidence="2">Uncharacterized protein</fullName>
    </submittedName>
</protein>
<keyword evidence="1" id="KW-0472">Membrane</keyword>
<dbReference type="AlphaFoldDB" id="A0A7J8WKR0"/>
<dbReference type="EMBL" id="JABFAA010000002">
    <property type="protein sequence ID" value="MBA0675631.1"/>
    <property type="molecule type" value="Genomic_DNA"/>
</dbReference>
<feature type="transmembrane region" description="Helical" evidence="1">
    <location>
        <begin position="12"/>
        <end position="32"/>
    </location>
</feature>
<dbReference type="Proteomes" id="UP000593577">
    <property type="component" value="Unassembled WGS sequence"/>
</dbReference>
<name>A0A7J8WKR0_GOSAI</name>
<evidence type="ECO:0000313" key="3">
    <source>
        <dbReference type="Proteomes" id="UP000593577"/>
    </source>
</evidence>